<protein>
    <submittedName>
        <fullName evidence="2">GH20223</fullName>
    </submittedName>
</protein>
<dbReference type="OMA" id="NIKWNGD"/>
<gene>
    <name evidence="2" type="primary">Dgri\GH20223</name>
    <name evidence="2" type="ORF">Dgri_GH20223</name>
</gene>
<keyword evidence="1" id="KW-0732">Signal</keyword>
<dbReference type="eggNOG" id="ENOG502T6W6">
    <property type="taxonomic scope" value="Eukaryota"/>
</dbReference>
<keyword evidence="3" id="KW-1185">Reference proteome</keyword>
<accession>B4J5S0</accession>
<reference evidence="2 3" key="1">
    <citation type="journal article" date="2007" name="Nature">
        <title>Evolution of genes and genomes on the Drosophila phylogeny.</title>
        <authorList>
            <consortium name="Drosophila 12 Genomes Consortium"/>
            <person name="Clark A.G."/>
            <person name="Eisen M.B."/>
            <person name="Smith D.R."/>
            <person name="Bergman C.M."/>
            <person name="Oliver B."/>
            <person name="Markow T.A."/>
            <person name="Kaufman T.C."/>
            <person name="Kellis M."/>
            <person name="Gelbart W."/>
            <person name="Iyer V.N."/>
            <person name="Pollard D.A."/>
            <person name="Sackton T.B."/>
            <person name="Larracuente A.M."/>
            <person name="Singh N.D."/>
            <person name="Abad J.P."/>
            <person name="Abt D.N."/>
            <person name="Adryan B."/>
            <person name="Aguade M."/>
            <person name="Akashi H."/>
            <person name="Anderson W.W."/>
            <person name="Aquadro C.F."/>
            <person name="Ardell D.H."/>
            <person name="Arguello R."/>
            <person name="Artieri C.G."/>
            <person name="Barbash D.A."/>
            <person name="Barker D."/>
            <person name="Barsanti P."/>
            <person name="Batterham P."/>
            <person name="Batzoglou S."/>
            <person name="Begun D."/>
            <person name="Bhutkar A."/>
            <person name="Blanco E."/>
            <person name="Bosak S.A."/>
            <person name="Bradley R.K."/>
            <person name="Brand A.D."/>
            <person name="Brent M.R."/>
            <person name="Brooks A.N."/>
            <person name="Brown R.H."/>
            <person name="Butlin R.K."/>
            <person name="Caggese C."/>
            <person name="Calvi B.R."/>
            <person name="Bernardo de Carvalho A."/>
            <person name="Caspi A."/>
            <person name="Castrezana S."/>
            <person name="Celniker S.E."/>
            <person name="Chang J.L."/>
            <person name="Chapple C."/>
            <person name="Chatterji S."/>
            <person name="Chinwalla A."/>
            <person name="Civetta A."/>
            <person name="Clifton S.W."/>
            <person name="Comeron J.M."/>
            <person name="Costello J.C."/>
            <person name="Coyne J.A."/>
            <person name="Daub J."/>
            <person name="David R.G."/>
            <person name="Delcher A.L."/>
            <person name="Delehaunty K."/>
            <person name="Do C.B."/>
            <person name="Ebling H."/>
            <person name="Edwards K."/>
            <person name="Eickbush T."/>
            <person name="Evans J.D."/>
            <person name="Filipski A."/>
            <person name="Findeiss S."/>
            <person name="Freyhult E."/>
            <person name="Fulton L."/>
            <person name="Fulton R."/>
            <person name="Garcia A.C."/>
            <person name="Gardiner A."/>
            <person name="Garfield D.A."/>
            <person name="Garvin B.E."/>
            <person name="Gibson G."/>
            <person name="Gilbert D."/>
            <person name="Gnerre S."/>
            <person name="Godfrey J."/>
            <person name="Good R."/>
            <person name="Gotea V."/>
            <person name="Gravely B."/>
            <person name="Greenberg A.J."/>
            <person name="Griffiths-Jones S."/>
            <person name="Gross S."/>
            <person name="Guigo R."/>
            <person name="Gustafson E.A."/>
            <person name="Haerty W."/>
            <person name="Hahn M.W."/>
            <person name="Halligan D.L."/>
            <person name="Halpern A.L."/>
            <person name="Halter G.M."/>
            <person name="Han M.V."/>
            <person name="Heger A."/>
            <person name="Hillier L."/>
            <person name="Hinrichs A.S."/>
            <person name="Holmes I."/>
            <person name="Hoskins R.A."/>
            <person name="Hubisz M.J."/>
            <person name="Hultmark D."/>
            <person name="Huntley M.A."/>
            <person name="Jaffe D.B."/>
            <person name="Jagadeeshan S."/>
            <person name="Jeck W.R."/>
            <person name="Johnson J."/>
            <person name="Jones C.D."/>
            <person name="Jordan W.C."/>
            <person name="Karpen G.H."/>
            <person name="Kataoka E."/>
            <person name="Keightley P.D."/>
            <person name="Kheradpour P."/>
            <person name="Kirkness E.F."/>
            <person name="Koerich L.B."/>
            <person name="Kristiansen K."/>
            <person name="Kudrna D."/>
            <person name="Kulathinal R.J."/>
            <person name="Kumar S."/>
            <person name="Kwok R."/>
            <person name="Lander E."/>
            <person name="Langley C.H."/>
            <person name="Lapoint R."/>
            <person name="Lazzaro B.P."/>
            <person name="Lee S.J."/>
            <person name="Levesque L."/>
            <person name="Li R."/>
            <person name="Lin C.F."/>
            <person name="Lin M.F."/>
            <person name="Lindblad-Toh K."/>
            <person name="Llopart A."/>
            <person name="Long M."/>
            <person name="Low L."/>
            <person name="Lozovsky E."/>
            <person name="Lu J."/>
            <person name="Luo M."/>
            <person name="Machado C.A."/>
            <person name="Makalowski W."/>
            <person name="Marzo M."/>
            <person name="Matsuda M."/>
            <person name="Matzkin L."/>
            <person name="McAllister B."/>
            <person name="McBride C.S."/>
            <person name="McKernan B."/>
            <person name="McKernan K."/>
            <person name="Mendez-Lago M."/>
            <person name="Minx P."/>
            <person name="Mollenhauer M.U."/>
            <person name="Montooth K."/>
            <person name="Mount S.M."/>
            <person name="Mu X."/>
            <person name="Myers E."/>
            <person name="Negre B."/>
            <person name="Newfeld S."/>
            <person name="Nielsen R."/>
            <person name="Noor M.A."/>
            <person name="O'Grady P."/>
            <person name="Pachter L."/>
            <person name="Papaceit M."/>
            <person name="Parisi M.J."/>
            <person name="Parisi M."/>
            <person name="Parts L."/>
            <person name="Pedersen J.S."/>
            <person name="Pesole G."/>
            <person name="Phillippy A.M."/>
            <person name="Ponting C.P."/>
            <person name="Pop M."/>
            <person name="Porcelli D."/>
            <person name="Powell J.R."/>
            <person name="Prohaska S."/>
            <person name="Pruitt K."/>
            <person name="Puig M."/>
            <person name="Quesneville H."/>
            <person name="Ram K.R."/>
            <person name="Rand D."/>
            <person name="Rasmussen M.D."/>
            <person name="Reed L.K."/>
            <person name="Reenan R."/>
            <person name="Reily A."/>
            <person name="Remington K.A."/>
            <person name="Rieger T.T."/>
            <person name="Ritchie M.G."/>
            <person name="Robin C."/>
            <person name="Rogers Y.H."/>
            <person name="Rohde C."/>
            <person name="Rozas J."/>
            <person name="Rubenfield M.J."/>
            <person name="Ruiz A."/>
            <person name="Russo S."/>
            <person name="Salzberg S.L."/>
            <person name="Sanchez-Gracia A."/>
            <person name="Saranga D.J."/>
            <person name="Sato H."/>
            <person name="Schaeffer S.W."/>
            <person name="Schatz M.C."/>
            <person name="Schlenke T."/>
            <person name="Schwartz R."/>
            <person name="Segarra C."/>
            <person name="Singh R.S."/>
            <person name="Sirot L."/>
            <person name="Sirota M."/>
            <person name="Sisneros N.B."/>
            <person name="Smith C.D."/>
            <person name="Smith T.F."/>
            <person name="Spieth J."/>
            <person name="Stage D.E."/>
            <person name="Stark A."/>
            <person name="Stephan W."/>
            <person name="Strausberg R.L."/>
            <person name="Strempel S."/>
            <person name="Sturgill D."/>
            <person name="Sutton G."/>
            <person name="Sutton G.G."/>
            <person name="Tao W."/>
            <person name="Teichmann S."/>
            <person name="Tobari Y.N."/>
            <person name="Tomimura Y."/>
            <person name="Tsolas J.M."/>
            <person name="Valente V.L."/>
            <person name="Venter E."/>
            <person name="Venter J.C."/>
            <person name="Vicario S."/>
            <person name="Vieira F.G."/>
            <person name="Vilella A.J."/>
            <person name="Villasante A."/>
            <person name="Walenz B."/>
            <person name="Wang J."/>
            <person name="Wasserman M."/>
            <person name="Watts T."/>
            <person name="Wilson D."/>
            <person name="Wilson R.K."/>
            <person name="Wing R.A."/>
            <person name="Wolfner M.F."/>
            <person name="Wong A."/>
            <person name="Wong G.K."/>
            <person name="Wu C.I."/>
            <person name="Wu G."/>
            <person name="Yamamoto D."/>
            <person name="Yang H.P."/>
            <person name="Yang S.P."/>
            <person name="Yorke J.A."/>
            <person name="Yoshida K."/>
            <person name="Zdobnov E."/>
            <person name="Zhang P."/>
            <person name="Zhang Y."/>
            <person name="Zimin A.V."/>
            <person name="Baldwin J."/>
            <person name="Abdouelleil A."/>
            <person name="Abdulkadir J."/>
            <person name="Abebe A."/>
            <person name="Abera B."/>
            <person name="Abreu J."/>
            <person name="Acer S.C."/>
            <person name="Aftuck L."/>
            <person name="Alexander A."/>
            <person name="An P."/>
            <person name="Anderson E."/>
            <person name="Anderson S."/>
            <person name="Arachi H."/>
            <person name="Azer M."/>
            <person name="Bachantsang P."/>
            <person name="Barry A."/>
            <person name="Bayul T."/>
            <person name="Berlin A."/>
            <person name="Bessette D."/>
            <person name="Bloom T."/>
            <person name="Blye J."/>
            <person name="Boguslavskiy L."/>
            <person name="Bonnet C."/>
            <person name="Boukhgalter B."/>
            <person name="Bourzgui I."/>
            <person name="Brown A."/>
            <person name="Cahill P."/>
            <person name="Channer S."/>
            <person name="Cheshatsang Y."/>
            <person name="Chuda L."/>
            <person name="Citroen M."/>
            <person name="Collymore A."/>
            <person name="Cooke P."/>
            <person name="Costello M."/>
            <person name="D'Aco K."/>
            <person name="Daza R."/>
            <person name="De Haan G."/>
            <person name="DeGray S."/>
            <person name="DeMaso C."/>
            <person name="Dhargay N."/>
            <person name="Dooley K."/>
            <person name="Dooley E."/>
            <person name="Doricent M."/>
            <person name="Dorje P."/>
            <person name="Dorjee K."/>
            <person name="Dupes A."/>
            <person name="Elong R."/>
            <person name="Falk J."/>
            <person name="Farina A."/>
            <person name="Faro S."/>
            <person name="Ferguson D."/>
            <person name="Fisher S."/>
            <person name="Foley C.D."/>
            <person name="Franke A."/>
            <person name="Friedrich D."/>
            <person name="Gadbois L."/>
            <person name="Gearin G."/>
            <person name="Gearin C.R."/>
            <person name="Giannoukos G."/>
            <person name="Goode T."/>
            <person name="Graham J."/>
            <person name="Grandbois E."/>
            <person name="Grewal S."/>
            <person name="Gyaltsen K."/>
            <person name="Hafez N."/>
            <person name="Hagos B."/>
            <person name="Hall J."/>
            <person name="Henson C."/>
            <person name="Hollinger A."/>
            <person name="Honan T."/>
            <person name="Huard M.D."/>
            <person name="Hughes L."/>
            <person name="Hurhula B."/>
            <person name="Husby M.E."/>
            <person name="Kamat A."/>
            <person name="Kanga B."/>
            <person name="Kashin S."/>
            <person name="Khazanovich D."/>
            <person name="Kisner P."/>
            <person name="Lance K."/>
            <person name="Lara M."/>
            <person name="Lee W."/>
            <person name="Lennon N."/>
            <person name="Letendre F."/>
            <person name="LeVine R."/>
            <person name="Lipovsky A."/>
            <person name="Liu X."/>
            <person name="Liu J."/>
            <person name="Liu S."/>
            <person name="Lokyitsang T."/>
            <person name="Lokyitsang Y."/>
            <person name="Lubonja R."/>
            <person name="Lui A."/>
            <person name="MacDonald P."/>
            <person name="Magnisalis V."/>
            <person name="Maru K."/>
            <person name="Matthews C."/>
            <person name="McCusker W."/>
            <person name="McDonough S."/>
            <person name="Mehta T."/>
            <person name="Meldrim J."/>
            <person name="Meneus L."/>
            <person name="Mihai O."/>
            <person name="Mihalev A."/>
            <person name="Mihova T."/>
            <person name="Mittelman R."/>
            <person name="Mlenga V."/>
            <person name="Montmayeur A."/>
            <person name="Mulrain L."/>
            <person name="Navidi A."/>
            <person name="Naylor J."/>
            <person name="Negash T."/>
            <person name="Nguyen T."/>
            <person name="Nguyen N."/>
            <person name="Nicol R."/>
            <person name="Norbu C."/>
            <person name="Norbu N."/>
            <person name="Novod N."/>
            <person name="O'Neill B."/>
            <person name="Osman S."/>
            <person name="Markiewicz E."/>
            <person name="Oyono O.L."/>
            <person name="Patti C."/>
            <person name="Phunkhang P."/>
            <person name="Pierre F."/>
            <person name="Priest M."/>
            <person name="Raghuraman S."/>
            <person name="Rege F."/>
            <person name="Reyes R."/>
            <person name="Rise C."/>
            <person name="Rogov P."/>
            <person name="Ross K."/>
            <person name="Ryan E."/>
            <person name="Settipalli S."/>
            <person name="Shea T."/>
            <person name="Sherpa N."/>
            <person name="Shi L."/>
            <person name="Shih D."/>
            <person name="Sparrow T."/>
            <person name="Spaulding J."/>
            <person name="Stalker J."/>
            <person name="Stange-Thomann N."/>
            <person name="Stavropoulos S."/>
            <person name="Stone C."/>
            <person name="Strader C."/>
            <person name="Tesfaye S."/>
            <person name="Thomson T."/>
            <person name="Thoulutsang Y."/>
            <person name="Thoulutsang D."/>
            <person name="Topham K."/>
            <person name="Topping I."/>
            <person name="Tsamla T."/>
            <person name="Vassiliev H."/>
            <person name="Vo A."/>
            <person name="Wangchuk T."/>
            <person name="Wangdi T."/>
            <person name="Weiand M."/>
            <person name="Wilkinson J."/>
            <person name="Wilson A."/>
            <person name="Yadav S."/>
            <person name="Young G."/>
            <person name="Yu Q."/>
            <person name="Zembek L."/>
            <person name="Zhong D."/>
            <person name="Zimmer A."/>
            <person name="Zwirko Z."/>
            <person name="Jaffe D.B."/>
            <person name="Alvarez P."/>
            <person name="Brockman W."/>
            <person name="Butler J."/>
            <person name="Chin C."/>
            <person name="Gnerre S."/>
            <person name="Grabherr M."/>
            <person name="Kleber M."/>
            <person name="Mauceli E."/>
            <person name="MacCallum I."/>
        </authorList>
    </citation>
    <scope>NUCLEOTIDE SEQUENCE [LARGE SCALE GENOMIC DNA]</scope>
    <source>
        <strain evidence="3">Tucson 15287-2541.00</strain>
    </source>
</reference>
<evidence type="ECO:0000313" key="3">
    <source>
        <dbReference type="Proteomes" id="UP000001070"/>
    </source>
</evidence>
<evidence type="ECO:0000313" key="2">
    <source>
        <dbReference type="EMBL" id="EDW01846.1"/>
    </source>
</evidence>
<organism evidence="3">
    <name type="scientific">Drosophila grimshawi</name>
    <name type="common">Hawaiian fruit fly</name>
    <name type="synonym">Idiomyia grimshawi</name>
    <dbReference type="NCBI Taxonomy" id="7222"/>
    <lineage>
        <taxon>Eukaryota</taxon>
        <taxon>Metazoa</taxon>
        <taxon>Ecdysozoa</taxon>
        <taxon>Arthropoda</taxon>
        <taxon>Hexapoda</taxon>
        <taxon>Insecta</taxon>
        <taxon>Pterygota</taxon>
        <taxon>Neoptera</taxon>
        <taxon>Endopterygota</taxon>
        <taxon>Diptera</taxon>
        <taxon>Brachycera</taxon>
        <taxon>Muscomorpha</taxon>
        <taxon>Ephydroidea</taxon>
        <taxon>Drosophilidae</taxon>
        <taxon>Drosophila</taxon>
        <taxon>Hawaiian Drosophila</taxon>
    </lineage>
</organism>
<dbReference type="OrthoDB" id="7866868at2759"/>
<dbReference type="Proteomes" id="UP000001070">
    <property type="component" value="Unassembled WGS sequence"/>
</dbReference>
<dbReference type="InParanoid" id="B4J5S0"/>
<feature type="signal peptide" evidence="1">
    <location>
        <begin position="1"/>
        <end position="19"/>
    </location>
</feature>
<name>B4J5S0_DROGR</name>
<dbReference type="EMBL" id="CH916367">
    <property type="protein sequence ID" value="EDW01846.1"/>
    <property type="molecule type" value="Genomic_DNA"/>
</dbReference>
<dbReference type="KEGG" id="dgr:6559198"/>
<dbReference type="PhylomeDB" id="B4J5S0"/>
<proteinExistence type="predicted"/>
<sequence length="74" mass="8335">MKWFSLCVLLLALLGVLEAAPAGQIRVRTSSTTKVHVRNGNIKWNGNCHNCDIRTSKNTAQVTSTRTQQYTRKF</sequence>
<dbReference type="AlphaFoldDB" id="B4J5S0"/>
<feature type="chain" id="PRO_5002808181" evidence="1">
    <location>
        <begin position="20"/>
        <end position="74"/>
    </location>
</feature>
<dbReference type="HOGENOM" id="CLU_2690418_0_0_1"/>
<evidence type="ECO:0000256" key="1">
    <source>
        <dbReference type="SAM" id="SignalP"/>
    </source>
</evidence>